<gene>
    <name evidence="3" type="ORF">ACFP3R_13780</name>
</gene>
<dbReference type="PROSITE" id="PS50125">
    <property type="entry name" value="GUANYLATE_CYCLASE_2"/>
    <property type="match status" value="1"/>
</dbReference>
<sequence length="667" mass="70622">MGTPQHALHRTVLVVDVSGFSRRSRNRQEEVRRGLYEALETAFDECGLDWSATHHEDRGDGVLVLIPPSVPKSRVVRTLPHALAGELRRHNASRAEDARIRLRVAVTAGEVRHDAHGVVGDEVNLAFRLLESAPLREALDRTPGVVALMVSRRFFEDVVRDDPATDPDAYRRVEVVVKEFRGAAWLTAPGGGAPAPRPRPRRRTSHRRKRGRPKRAVPALVVLVLALTTTDAFAAGPVEVPPCPAPVQLNVLTSAEKEQVITSLAVDFEKGSREFTPHGCKGVGVQVTTGTSAREAADALSRGWQDGDHVGQGTEPHVWLPDASFEVDDVDRALDPGARVALDRRASVARSPVVLGASAALAERIEEDDREFRWQGVAQVALAAPDTSSGAGLAAAAALAHAELGTLRLDAGDVPLRLRGTTRRVTDAPPCAGDVALVASEKTVADDEDCRLLYPRGAGVALDHPFVVVERTDLPTNERRRRVVRRFEEHLRSDGAQAAMRRAGFRDADGTPGLVGDPRSRPPAEVVGVPDGQALRRAWEAAARPAVVALAADEAGAGLAASLEGLLTPRDRLVRLPLTTGVLEEAVRAGARVAVLAAAGPVPPAERGTSGPLRVVAVGLAEGACAPATALAGAARAHGSPCEEAAGREGPQIALEGVARGIWGGQA</sequence>
<keyword evidence="4" id="KW-1185">Reference proteome</keyword>
<organism evidence="3 4">
    <name type="scientific">Saccharothrix lopnurensis</name>
    <dbReference type="NCBI Taxonomy" id="1670621"/>
    <lineage>
        <taxon>Bacteria</taxon>
        <taxon>Bacillati</taxon>
        <taxon>Actinomycetota</taxon>
        <taxon>Actinomycetes</taxon>
        <taxon>Pseudonocardiales</taxon>
        <taxon>Pseudonocardiaceae</taxon>
        <taxon>Saccharothrix</taxon>
    </lineage>
</organism>
<comment type="caution">
    <text evidence="3">The sequence shown here is derived from an EMBL/GenBank/DDBJ whole genome shotgun (WGS) entry which is preliminary data.</text>
</comment>
<dbReference type="RefSeq" id="WP_380636155.1">
    <property type="nucleotide sequence ID" value="NZ_JBHSQO010000012.1"/>
</dbReference>
<dbReference type="Gene3D" id="3.30.70.1230">
    <property type="entry name" value="Nucleotide cyclase"/>
    <property type="match status" value="1"/>
</dbReference>
<feature type="region of interest" description="Disordered" evidence="1">
    <location>
        <begin position="187"/>
        <end position="214"/>
    </location>
</feature>
<proteinExistence type="predicted"/>
<dbReference type="Proteomes" id="UP001596220">
    <property type="component" value="Unassembled WGS sequence"/>
</dbReference>
<accession>A0ABW1P5K6</accession>
<dbReference type="EMBL" id="JBHSQO010000012">
    <property type="protein sequence ID" value="MFC6090350.1"/>
    <property type="molecule type" value="Genomic_DNA"/>
</dbReference>
<dbReference type="SUPFAM" id="SSF55073">
    <property type="entry name" value="Nucleotide cyclase"/>
    <property type="match status" value="1"/>
</dbReference>
<feature type="region of interest" description="Disordered" evidence="1">
    <location>
        <begin position="506"/>
        <end position="527"/>
    </location>
</feature>
<evidence type="ECO:0000313" key="3">
    <source>
        <dbReference type="EMBL" id="MFC6090350.1"/>
    </source>
</evidence>
<name>A0ABW1P5K6_9PSEU</name>
<evidence type="ECO:0000259" key="2">
    <source>
        <dbReference type="PROSITE" id="PS50125"/>
    </source>
</evidence>
<evidence type="ECO:0000256" key="1">
    <source>
        <dbReference type="SAM" id="MobiDB-lite"/>
    </source>
</evidence>
<dbReference type="Pfam" id="PF13531">
    <property type="entry name" value="SBP_bac_11"/>
    <property type="match status" value="1"/>
</dbReference>
<dbReference type="InterPro" id="IPR001054">
    <property type="entry name" value="A/G_cyclase"/>
</dbReference>
<feature type="compositionally biased region" description="Basic residues" evidence="1">
    <location>
        <begin position="198"/>
        <end position="214"/>
    </location>
</feature>
<evidence type="ECO:0000313" key="4">
    <source>
        <dbReference type="Proteomes" id="UP001596220"/>
    </source>
</evidence>
<protein>
    <submittedName>
        <fullName evidence="3">Substrate-binding domain-containing protein</fullName>
    </submittedName>
</protein>
<dbReference type="InterPro" id="IPR029787">
    <property type="entry name" value="Nucleotide_cyclase"/>
</dbReference>
<feature type="domain" description="Guanylate cyclase" evidence="2">
    <location>
        <begin position="11"/>
        <end position="130"/>
    </location>
</feature>
<reference evidence="4" key="1">
    <citation type="journal article" date="2019" name="Int. J. Syst. Evol. Microbiol.">
        <title>The Global Catalogue of Microorganisms (GCM) 10K type strain sequencing project: providing services to taxonomists for standard genome sequencing and annotation.</title>
        <authorList>
            <consortium name="The Broad Institute Genomics Platform"/>
            <consortium name="The Broad Institute Genome Sequencing Center for Infectious Disease"/>
            <person name="Wu L."/>
            <person name="Ma J."/>
        </authorList>
    </citation>
    <scope>NUCLEOTIDE SEQUENCE [LARGE SCALE GENOMIC DNA]</scope>
    <source>
        <strain evidence="4">CGMCC 4.7246</strain>
    </source>
</reference>